<accession>A0AC61RKG5</accession>
<sequence>MLPRPTHNLLRRLRIALSCGTCVVSCAMICSCSNPEVPALTNRQTRINIDWSGFSKEVPTGMTVMCRNTKTDEIVQTISNNILAVTPTLPIGQYHITVFNLSEKEFDNINFQGLGTTDCAAVAAEKDAPQWHPHPADGDKYIAREPEWLAADMTLTEPVENIPTGSMTEPDTIGTLHPKNIIHSLHLTILTENISNIRAVRAAISGLAATRNLDGTPQPNNRLTVTHIIDSEQWSRQSLPSASDSGKLTANLRCFGLPANHNATPEENRLELQIMLADGKTVKQFLFPIGNLISGNTDSPNRRGDNLDLFLELRLDPPLPPASTGNSGIDAWIDDWDDYIDFNIPI</sequence>
<gene>
    <name evidence="1" type="ORF">E5331_00225</name>
</gene>
<organism evidence="1 2">
    <name type="scientific">Lepagella muris</name>
    <dbReference type="NCBI Taxonomy" id="3032870"/>
    <lineage>
        <taxon>Bacteria</taxon>
        <taxon>Pseudomonadati</taxon>
        <taxon>Bacteroidota</taxon>
        <taxon>Bacteroidia</taxon>
        <taxon>Bacteroidales</taxon>
        <taxon>Muribaculaceae</taxon>
        <taxon>Lepagella</taxon>
    </lineage>
</organism>
<evidence type="ECO:0000313" key="1">
    <source>
        <dbReference type="EMBL" id="TGY80838.1"/>
    </source>
</evidence>
<reference evidence="1" key="1">
    <citation type="submission" date="2019-04" db="EMBL/GenBank/DDBJ databases">
        <title>Microbes associate with the intestines of laboratory mice.</title>
        <authorList>
            <person name="Navarre W."/>
            <person name="Wong E."/>
            <person name="Huang K."/>
            <person name="Tropini C."/>
            <person name="Ng K."/>
            <person name="Yu B."/>
        </authorList>
    </citation>
    <scope>NUCLEOTIDE SEQUENCE</scope>
    <source>
        <strain evidence="1">NM04_E33</strain>
    </source>
</reference>
<name>A0AC61RKG5_9BACT</name>
<keyword evidence="2" id="KW-1185">Reference proteome</keyword>
<protein>
    <submittedName>
        <fullName evidence="1">DUF5119 domain-containing protein</fullName>
    </submittedName>
</protein>
<proteinExistence type="predicted"/>
<dbReference type="EMBL" id="SRYB01000001">
    <property type="protein sequence ID" value="TGY80838.1"/>
    <property type="molecule type" value="Genomic_DNA"/>
</dbReference>
<dbReference type="Proteomes" id="UP000306319">
    <property type="component" value="Unassembled WGS sequence"/>
</dbReference>
<evidence type="ECO:0000313" key="2">
    <source>
        <dbReference type="Proteomes" id="UP000306319"/>
    </source>
</evidence>
<comment type="caution">
    <text evidence="1">The sequence shown here is derived from an EMBL/GenBank/DDBJ whole genome shotgun (WGS) entry which is preliminary data.</text>
</comment>